<keyword evidence="2" id="KW-0175">Coiled coil</keyword>
<organism evidence="5 6">
    <name type="scientific">Mycoplasmopsis agassizii</name>
    <dbReference type="NCBI Taxonomy" id="33922"/>
    <lineage>
        <taxon>Bacteria</taxon>
        <taxon>Bacillati</taxon>
        <taxon>Mycoplasmatota</taxon>
        <taxon>Mycoplasmoidales</taxon>
        <taxon>Metamycoplasmataceae</taxon>
        <taxon>Mycoplasmopsis</taxon>
    </lineage>
</organism>
<name>A0A269THF7_9BACT</name>
<evidence type="ECO:0000256" key="1">
    <source>
        <dbReference type="ARBA" id="ARBA00009031"/>
    </source>
</evidence>
<dbReference type="EMBL" id="NQNY01000020">
    <property type="protein sequence ID" value="PAK20903.1"/>
    <property type="molecule type" value="Genomic_DNA"/>
</dbReference>
<evidence type="ECO:0000256" key="2">
    <source>
        <dbReference type="SAM" id="Coils"/>
    </source>
</evidence>
<feature type="signal peptide" evidence="3">
    <location>
        <begin position="1"/>
        <end position="25"/>
    </location>
</feature>
<reference evidence="6" key="1">
    <citation type="submission" date="2017-08" db="EMBL/GenBank/DDBJ databases">
        <authorList>
            <person name="Alvarez-Ponce D."/>
            <person name="Weitzman C.L."/>
            <person name="Tillett R.L."/>
            <person name="Sandmeier F.C."/>
            <person name="Tracy C.R."/>
        </authorList>
    </citation>
    <scope>NUCLEOTIDE SEQUENCE [LARGE SCALE GENOMIC DNA]</scope>
    <source>
        <strain evidence="6">723</strain>
    </source>
</reference>
<dbReference type="AlphaFoldDB" id="A0A269THF7"/>
<comment type="similarity">
    <text evidence="1">Belongs to the MG185/MG260 family.</text>
</comment>
<feature type="domain" description="Mycoplasma lipoprotein C-terminal" evidence="4">
    <location>
        <begin position="441"/>
        <end position="518"/>
    </location>
</feature>
<proteinExistence type="inferred from homology"/>
<dbReference type="PROSITE" id="PS51257">
    <property type="entry name" value="PROKAR_LIPOPROTEIN"/>
    <property type="match status" value="1"/>
</dbReference>
<dbReference type="InterPro" id="IPR054825">
    <property type="entry name" value="P68-like"/>
</dbReference>
<gene>
    <name evidence="5" type="ORF">CJJ23_04725</name>
</gene>
<sequence length="614" mass="67965">MKKIKKLGIALGASLAAATTLTVIACSTTPAPEPTKPANKIVFATAQSEVYPLTIALNKLVPLYNEQQKGTTDFLEVELQNSKVSKATSESQLGANTISAFETNSNVANLLLGNKGTAFLINQYGKLLDLSKSEIKPGIFPTKILNGHNKLPGQSIDANKIYNIPFDVTDVDSLAFNLDIMWKLFTIIKGAGGAVDETTDLYKSAQKASTTGHDGIPANSLFSIIEAKSSDAFKDYTVNADTFKSIKSAQDFAKKVFENVKFQDDKITKDMTDARIFALDYQQDTLFKDINNRLNGKFLWDLKATAESDKKKGASVIDFSFKTDTNIATQFKTVWDEYMANNLQTELKTIDSDKKSFFSVQYMSNNNQWASWEMRKYNAAFTYVAAVGIEQSILSPTSIAFFDGKNSDDKANWAHYEDIEHHPQVMLSTNQLNAKTYLEGGSSLIAITKNDVEDKATIKFLNWLYKGKVKVDKLDGSGKEDISVNDFIIRESGYIIPTSENLTQAKVTELKTSLDTLNTEIKTLNDKTDKTDAEKTKLNKLITRRSYTKTAYISLLSLMKFIESSDVHLLNFAVDKTASEIANKIAGLMLETTKEGGSKITGDKAFEEISKLVK</sequence>
<dbReference type="NCBIfam" id="NF045826">
    <property type="entry name" value="lipo_P68"/>
    <property type="match status" value="1"/>
</dbReference>
<keyword evidence="3" id="KW-0732">Signal</keyword>
<evidence type="ECO:0000313" key="5">
    <source>
        <dbReference type="EMBL" id="PAK20903.1"/>
    </source>
</evidence>
<dbReference type="RefSeq" id="WP_095335193.1">
    <property type="nucleotide sequence ID" value="NZ_NQNY01000020.1"/>
</dbReference>
<dbReference type="InterPro" id="IPR004890">
    <property type="entry name" value="Lipoprotein_10_C"/>
</dbReference>
<protein>
    <recommendedName>
        <fullName evidence="4">Mycoplasma lipoprotein C-terminal domain-containing protein</fullName>
    </recommendedName>
</protein>
<feature type="chain" id="PRO_5013080286" description="Mycoplasma lipoprotein C-terminal domain-containing protein" evidence="3">
    <location>
        <begin position="26"/>
        <end position="614"/>
    </location>
</feature>
<evidence type="ECO:0000313" key="6">
    <source>
        <dbReference type="Proteomes" id="UP000216943"/>
    </source>
</evidence>
<dbReference type="Pfam" id="PF03202">
    <property type="entry name" value="Lipoprotein_10"/>
    <property type="match status" value="1"/>
</dbReference>
<accession>A0A269THF7</accession>
<dbReference type="OrthoDB" id="394917at2"/>
<evidence type="ECO:0000256" key="3">
    <source>
        <dbReference type="SAM" id="SignalP"/>
    </source>
</evidence>
<feature type="coiled-coil region" evidence="2">
    <location>
        <begin position="507"/>
        <end position="534"/>
    </location>
</feature>
<comment type="caution">
    <text evidence="5">The sequence shown here is derived from an EMBL/GenBank/DDBJ whole genome shotgun (WGS) entry which is preliminary data.</text>
</comment>
<evidence type="ECO:0000259" key="4">
    <source>
        <dbReference type="Pfam" id="PF03202"/>
    </source>
</evidence>
<dbReference type="Proteomes" id="UP000216943">
    <property type="component" value="Unassembled WGS sequence"/>
</dbReference>